<dbReference type="Gene3D" id="2.70.70.10">
    <property type="entry name" value="Glucose Permease (Domain IIA)"/>
    <property type="match status" value="1"/>
</dbReference>
<evidence type="ECO:0000259" key="2">
    <source>
        <dbReference type="Pfam" id="PF01551"/>
    </source>
</evidence>
<dbReference type="STRING" id="1793.AWC04_16480"/>
<dbReference type="CDD" id="cd12797">
    <property type="entry name" value="M23_peptidase"/>
    <property type="match status" value="1"/>
</dbReference>
<dbReference type="AlphaFoldDB" id="A0A1X1R584"/>
<proteinExistence type="predicted"/>
<feature type="domain" description="M23ase beta-sheet core" evidence="2">
    <location>
        <begin position="228"/>
        <end position="322"/>
    </location>
</feature>
<dbReference type="InterPro" id="IPR016047">
    <property type="entry name" value="M23ase_b-sheet_dom"/>
</dbReference>
<evidence type="ECO:0000313" key="3">
    <source>
        <dbReference type="EMBL" id="ORU99811.1"/>
    </source>
</evidence>
<dbReference type="PANTHER" id="PTHR21666">
    <property type="entry name" value="PEPTIDASE-RELATED"/>
    <property type="match status" value="1"/>
</dbReference>
<evidence type="ECO:0000256" key="1">
    <source>
        <dbReference type="SAM" id="MobiDB-lite"/>
    </source>
</evidence>
<organism evidence="3 4">
    <name type="scientific">Mycolicibacterium fallax</name>
    <name type="common">Mycobacterium fallax</name>
    <dbReference type="NCBI Taxonomy" id="1793"/>
    <lineage>
        <taxon>Bacteria</taxon>
        <taxon>Bacillati</taxon>
        <taxon>Actinomycetota</taxon>
        <taxon>Actinomycetes</taxon>
        <taxon>Mycobacteriales</taxon>
        <taxon>Mycobacteriaceae</taxon>
        <taxon>Mycolicibacterium</taxon>
    </lineage>
</organism>
<feature type="compositionally biased region" description="Polar residues" evidence="1">
    <location>
        <begin position="1"/>
        <end position="15"/>
    </location>
</feature>
<keyword evidence="4" id="KW-1185">Reference proteome</keyword>
<feature type="region of interest" description="Disordered" evidence="1">
    <location>
        <begin position="1"/>
        <end position="34"/>
    </location>
</feature>
<comment type="caution">
    <text evidence="3">The sequence shown here is derived from an EMBL/GenBank/DDBJ whole genome shotgun (WGS) entry which is preliminary data.</text>
</comment>
<protein>
    <recommendedName>
        <fullName evidence="2">M23ase beta-sheet core domain-containing protein</fullName>
    </recommendedName>
</protein>
<name>A0A1X1R584_MYCFA</name>
<evidence type="ECO:0000313" key="4">
    <source>
        <dbReference type="Proteomes" id="UP000193484"/>
    </source>
</evidence>
<dbReference type="PANTHER" id="PTHR21666:SF270">
    <property type="entry name" value="MUREIN HYDROLASE ACTIVATOR ENVC"/>
    <property type="match status" value="1"/>
</dbReference>
<accession>A0A1X1R584</accession>
<dbReference type="SUPFAM" id="SSF51261">
    <property type="entry name" value="Duplicated hybrid motif"/>
    <property type="match status" value="1"/>
</dbReference>
<dbReference type="GO" id="GO:0004222">
    <property type="term" value="F:metalloendopeptidase activity"/>
    <property type="evidence" value="ECO:0007669"/>
    <property type="project" value="TreeGrafter"/>
</dbReference>
<gene>
    <name evidence="3" type="ORF">AWC04_16480</name>
</gene>
<sequence>MPQQRSSGAPSSGAPQDSRRPSSRRPGPAEVTDITPFNEFGALADLDFRHCAFDAGAVVLDAPELDDLADTDNLVAIRLERRSDLPERFETADEITEVMPRLGQHRKVETGPVKGRVLVAAMAAGAAAAAAYTALTPRQASEVTNTVVAADPASHSEGATITGTSKGMQLVAMTPALNVTGHNEELAKGAAFAQERAEREARLARPLFVQPTQGIFTSGYGYRWGALHGGIDIAAPIGTPIYAVSDGVVIEAGPAAGYGALVKIRHSDGTVTLYGHINTWVVSIGQQVMAGDQIATVGNRGNSTGPHCHFEVMPGGGSRIDPVPWLAARGVSVGSYVG</sequence>
<dbReference type="Pfam" id="PF01551">
    <property type="entry name" value="Peptidase_M23"/>
    <property type="match status" value="1"/>
</dbReference>
<dbReference type="InterPro" id="IPR050570">
    <property type="entry name" value="Cell_wall_metabolism_enzyme"/>
</dbReference>
<dbReference type="InterPro" id="IPR011055">
    <property type="entry name" value="Dup_hybrid_motif"/>
</dbReference>
<reference evidence="3 4" key="1">
    <citation type="submission" date="2016-01" db="EMBL/GenBank/DDBJ databases">
        <title>The new phylogeny of the genus Mycobacterium.</title>
        <authorList>
            <person name="Tarcisio F."/>
            <person name="Conor M."/>
            <person name="Antonella G."/>
            <person name="Elisabetta G."/>
            <person name="Giulia F.S."/>
            <person name="Sara T."/>
            <person name="Anna F."/>
            <person name="Clotilde B."/>
            <person name="Roberto B."/>
            <person name="Veronica D.S."/>
            <person name="Fabio R."/>
            <person name="Monica P."/>
            <person name="Olivier J."/>
            <person name="Enrico T."/>
            <person name="Nicola S."/>
        </authorList>
    </citation>
    <scope>NUCLEOTIDE SEQUENCE [LARGE SCALE GENOMIC DNA]</scope>
    <source>
        <strain evidence="3 4">DSM 44179</strain>
    </source>
</reference>
<dbReference type="EMBL" id="LQOJ01000051">
    <property type="protein sequence ID" value="ORU99811.1"/>
    <property type="molecule type" value="Genomic_DNA"/>
</dbReference>
<dbReference type="RefSeq" id="WP_085098996.1">
    <property type="nucleotide sequence ID" value="NZ_AP022603.1"/>
</dbReference>
<dbReference type="Proteomes" id="UP000193484">
    <property type="component" value="Unassembled WGS sequence"/>
</dbReference>
<dbReference type="OrthoDB" id="1099523at2"/>